<dbReference type="Proteomes" id="UP001321018">
    <property type="component" value="Unassembled WGS sequence"/>
</dbReference>
<evidence type="ECO:0000256" key="1">
    <source>
        <dbReference type="SAM" id="MobiDB-lite"/>
    </source>
</evidence>
<feature type="region of interest" description="Disordered" evidence="1">
    <location>
        <begin position="72"/>
        <end position="96"/>
    </location>
</feature>
<dbReference type="Proteomes" id="UP001320972">
    <property type="component" value="Unassembled WGS sequence"/>
</dbReference>
<evidence type="ECO:0000259" key="2">
    <source>
        <dbReference type="Pfam" id="PF18545"/>
    </source>
</evidence>
<evidence type="ECO:0000313" key="6">
    <source>
        <dbReference type="Proteomes" id="UP001321018"/>
    </source>
</evidence>
<accession>A0AAP3E1H3</accession>
<proteinExistence type="predicted"/>
<feature type="region of interest" description="Disordered" evidence="1">
    <location>
        <begin position="1"/>
        <end position="28"/>
    </location>
</feature>
<dbReference type="Pfam" id="PF18545">
    <property type="entry name" value="HalOD1"/>
    <property type="match status" value="1"/>
</dbReference>
<dbReference type="EMBL" id="JAOPKA010000004">
    <property type="protein sequence ID" value="MCU4741473.1"/>
    <property type="molecule type" value="Genomic_DNA"/>
</dbReference>
<dbReference type="EMBL" id="JAOPKB010000005">
    <property type="protein sequence ID" value="MCU4973314.1"/>
    <property type="molecule type" value="Genomic_DNA"/>
</dbReference>
<evidence type="ECO:0000313" key="3">
    <source>
        <dbReference type="EMBL" id="MCU4741473.1"/>
    </source>
</evidence>
<keyword evidence="5" id="KW-1185">Reference proteome</keyword>
<reference evidence="3 5" key="1">
    <citation type="submission" date="2022-09" db="EMBL/GenBank/DDBJ databases">
        <title>Enrichment on poylsaccharides allowed isolation of novel metabolic and taxonomic groups of Haloarchaea.</title>
        <authorList>
            <person name="Sorokin D.Y."/>
            <person name="Elcheninov A.G."/>
            <person name="Khizhniak T.V."/>
            <person name="Kolganova T.V."/>
            <person name="Kublanov I.V."/>
        </authorList>
    </citation>
    <scope>NUCLEOTIDE SEQUENCE</scope>
    <source>
        <strain evidence="4 5">AArc-m2/3/4</strain>
        <strain evidence="3">AArc-xg1-1</strain>
    </source>
</reference>
<name>A0AAP3E1H3_9EURY</name>
<protein>
    <recommendedName>
        <fullName evidence="2">Halobacterial output domain-containing protein</fullName>
    </recommendedName>
</protein>
<feature type="compositionally biased region" description="Polar residues" evidence="1">
    <location>
        <begin position="77"/>
        <end position="96"/>
    </location>
</feature>
<evidence type="ECO:0000313" key="5">
    <source>
        <dbReference type="Proteomes" id="UP001320972"/>
    </source>
</evidence>
<organism evidence="3 6">
    <name type="scientific">Natronoglomus mannanivorans</name>
    <dbReference type="NCBI Taxonomy" id="2979990"/>
    <lineage>
        <taxon>Archaea</taxon>
        <taxon>Methanobacteriati</taxon>
        <taxon>Methanobacteriota</taxon>
        <taxon>Stenosarchaea group</taxon>
        <taxon>Halobacteria</taxon>
        <taxon>Halobacteriales</taxon>
        <taxon>Natrialbaceae</taxon>
        <taxon>Natronoglomus</taxon>
    </lineage>
</organism>
<feature type="domain" description="Halobacterial output" evidence="2">
    <location>
        <begin position="3"/>
        <end position="78"/>
    </location>
</feature>
<sequence length="96" mass="10411">MPERESVSHRVAQKVATLEDTDPTALDPPLHAVVDTEALDGLFRSSDRDETDSRGTVAFDYRGYTVRVDSSGAVRVSESTPTAETKKQPATNSMAD</sequence>
<dbReference type="AlphaFoldDB" id="A0AAP3E1H3"/>
<comment type="caution">
    <text evidence="3">The sequence shown here is derived from an EMBL/GenBank/DDBJ whole genome shotgun (WGS) entry which is preliminary data.</text>
</comment>
<evidence type="ECO:0000313" key="4">
    <source>
        <dbReference type="EMBL" id="MCU4973314.1"/>
    </source>
</evidence>
<dbReference type="RefSeq" id="WP_338003310.1">
    <property type="nucleotide sequence ID" value="NZ_JAOPKA010000004.1"/>
</dbReference>
<dbReference type="InterPro" id="IPR040624">
    <property type="entry name" value="HalOD1"/>
</dbReference>
<gene>
    <name evidence="4" type="ORF">OB955_11235</name>
    <name evidence="3" type="ORF">OB960_08660</name>
</gene>